<dbReference type="Gene3D" id="1.10.540.10">
    <property type="entry name" value="Acyl-CoA dehydrogenase/oxidase, N-terminal domain"/>
    <property type="match status" value="1"/>
</dbReference>
<dbReference type="PIRSF" id="PIRSF016578">
    <property type="entry name" value="HsaA"/>
    <property type="match status" value="1"/>
</dbReference>
<dbReference type="Pfam" id="PF08028">
    <property type="entry name" value="Acyl-CoA_dh_2"/>
    <property type="match status" value="1"/>
</dbReference>
<evidence type="ECO:0000259" key="2">
    <source>
        <dbReference type="Pfam" id="PF08028"/>
    </source>
</evidence>
<comment type="caution">
    <text evidence="3">The sequence shown here is derived from an EMBL/GenBank/DDBJ whole genome shotgun (WGS) entry which is preliminary data.</text>
</comment>
<dbReference type="InterPro" id="IPR013107">
    <property type="entry name" value="Acyl-CoA_DH_C"/>
</dbReference>
<gene>
    <name evidence="3" type="ORF">AHIS1636_03480</name>
</gene>
<dbReference type="Gene3D" id="2.40.110.10">
    <property type="entry name" value="Butyryl-CoA Dehydrogenase, subunit A, domain 2"/>
    <property type="match status" value="1"/>
</dbReference>
<organism evidence="3 4">
    <name type="scientific">Arthrobacter mangrovi</name>
    <dbReference type="NCBI Taxonomy" id="2966350"/>
    <lineage>
        <taxon>Bacteria</taxon>
        <taxon>Bacillati</taxon>
        <taxon>Actinomycetota</taxon>
        <taxon>Actinomycetes</taxon>
        <taxon>Micrococcales</taxon>
        <taxon>Micrococcaceae</taxon>
        <taxon>Arthrobacter</taxon>
    </lineage>
</organism>
<dbReference type="Gene3D" id="1.20.140.10">
    <property type="entry name" value="Butyryl-CoA Dehydrogenase, subunit A, domain 3"/>
    <property type="match status" value="1"/>
</dbReference>
<dbReference type="Proteomes" id="UP001209654">
    <property type="component" value="Unassembled WGS sequence"/>
</dbReference>
<dbReference type="InterPro" id="IPR037069">
    <property type="entry name" value="AcylCoA_DH/ox_N_sf"/>
</dbReference>
<feature type="domain" description="Acyl-CoA dehydrogenase C-terminal" evidence="2">
    <location>
        <begin position="239"/>
        <end position="365"/>
    </location>
</feature>
<reference evidence="3 4" key="1">
    <citation type="journal article" date="2023" name="Int. J. Syst. Evol. Microbiol.">
        <title>Arthrobacter mangrovi sp. nov., an actinobacterium isolated from the rhizosphere of a mangrove.</title>
        <authorList>
            <person name="Hamada M."/>
            <person name="Saitou S."/>
            <person name="Enomoto N."/>
            <person name="Nanri K."/>
            <person name="Hidaka K."/>
            <person name="Miura T."/>
            <person name="Tamura T."/>
        </authorList>
    </citation>
    <scope>NUCLEOTIDE SEQUENCE [LARGE SCALE GENOMIC DNA]</scope>
    <source>
        <strain evidence="3 4">NBRC 112813</strain>
    </source>
</reference>
<keyword evidence="4" id="KW-1185">Reference proteome</keyword>
<keyword evidence="1" id="KW-0560">Oxidoreductase</keyword>
<dbReference type="SUPFAM" id="SSF56645">
    <property type="entry name" value="Acyl-CoA dehydrogenase NM domain-like"/>
    <property type="match status" value="1"/>
</dbReference>
<dbReference type="PANTHER" id="PTHR43884:SF12">
    <property type="entry name" value="ISOVALERYL-COA DEHYDROGENASE, MITOCHONDRIAL-RELATED"/>
    <property type="match status" value="1"/>
</dbReference>
<dbReference type="InterPro" id="IPR009100">
    <property type="entry name" value="AcylCoA_DH/oxidase_NM_dom_sf"/>
</dbReference>
<evidence type="ECO:0000313" key="4">
    <source>
        <dbReference type="Proteomes" id="UP001209654"/>
    </source>
</evidence>
<dbReference type="SUPFAM" id="SSF47203">
    <property type="entry name" value="Acyl-CoA dehydrogenase C-terminal domain-like"/>
    <property type="match status" value="1"/>
</dbReference>
<name>A0ABQ5MPJ7_9MICC</name>
<dbReference type="InterPro" id="IPR046373">
    <property type="entry name" value="Acyl-CoA_Oxase/DH_mid-dom_sf"/>
</dbReference>
<accession>A0ABQ5MPJ7</accession>
<dbReference type="PANTHER" id="PTHR43884">
    <property type="entry name" value="ACYL-COA DEHYDROGENASE"/>
    <property type="match status" value="1"/>
</dbReference>
<evidence type="ECO:0000256" key="1">
    <source>
        <dbReference type="ARBA" id="ARBA00023002"/>
    </source>
</evidence>
<sequence>MTEQTLATSRLHVSDEFDALMERLDAITPLLKANADANEAGGRLTPEVEAALKESGAYKVGIPRSLGGYEFSPRQVIQAIEKISYADASAGWVFMALQMITGTTAAWLPAEATAELFPNGEDYALIAGQGTRLGKAVKADGGYRLSGSWSFASGMHQATHIHTAAFCEETGQALVFTLPKEQATLIDNWDVMGLRATGSIDYVIEDVFVPESYVYEVSTMDSLNGGAIYHLGLANMSGICHTGWALGVARRVLDEMKDLARKKSGAPGATVDTDQFHAAFAQAEAKLRSARALVMETWADNEATLDRGELLSTEQETLTRLTLNNTTWSAHDVVMTVYKWAATAALRSGDLQRFFRDMHAGTQHVTSGPVVLQNCGRHLAGLAPNAHWVFLELQDQ</sequence>
<dbReference type="EMBL" id="BRVS01000001">
    <property type="protein sequence ID" value="GLB65909.1"/>
    <property type="molecule type" value="Genomic_DNA"/>
</dbReference>
<proteinExistence type="predicted"/>
<protein>
    <submittedName>
        <fullName evidence="3">Acyl-CoA dehydrogenase</fullName>
    </submittedName>
</protein>
<dbReference type="InterPro" id="IPR036250">
    <property type="entry name" value="AcylCo_DH-like_C"/>
</dbReference>
<evidence type="ECO:0000313" key="3">
    <source>
        <dbReference type="EMBL" id="GLB65909.1"/>
    </source>
</evidence>
<dbReference type="RefSeq" id="WP_264794071.1">
    <property type="nucleotide sequence ID" value="NZ_BRVS01000001.1"/>
</dbReference>